<dbReference type="GO" id="GO:0051539">
    <property type="term" value="F:4 iron, 4 sulfur cluster binding"/>
    <property type="evidence" value="ECO:0007669"/>
    <property type="project" value="UniProtKB-KW"/>
</dbReference>
<keyword evidence="1" id="KW-0808">Transferase</keyword>
<comment type="caution">
    <text evidence="3">The sequence shown here is derived from an EMBL/GenBank/DDBJ whole genome shotgun (WGS) entry which is preliminary data.</text>
</comment>
<keyword evidence="1" id="KW-0548">Nucleotidyltransferase</keyword>
<dbReference type="PANTHER" id="PTHR10670">
    <property type="entry name" value="DNA POLYMERASE EPSILON CATALYTIC SUBUNIT A"/>
    <property type="match status" value="1"/>
</dbReference>
<dbReference type="AlphaFoldDB" id="A0AA38PBU8"/>
<gene>
    <name evidence="3" type="ORF">F5878DRAFT_659893</name>
</gene>
<dbReference type="GO" id="GO:0008270">
    <property type="term" value="F:zinc ion binding"/>
    <property type="evidence" value="ECO:0007669"/>
    <property type="project" value="UniProtKB-KW"/>
</dbReference>
<comment type="catalytic activity">
    <reaction evidence="1">
        <text>DNA(n) + a 2'-deoxyribonucleoside 5'-triphosphate = DNA(n+1) + diphosphate</text>
        <dbReference type="Rhea" id="RHEA:22508"/>
        <dbReference type="Rhea" id="RHEA-COMP:17339"/>
        <dbReference type="Rhea" id="RHEA-COMP:17340"/>
        <dbReference type="ChEBI" id="CHEBI:33019"/>
        <dbReference type="ChEBI" id="CHEBI:61560"/>
        <dbReference type="ChEBI" id="CHEBI:173112"/>
        <dbReference type="EC" id="2.7.7.7"/>
    </reaction>
</comment>
<comment type="cofactor">
    <cofactor evidence="1">
        <name>[4Fe-4S] cluster</name>
        <dbReference type="ChEBI" id="CHEBI:49883"/>
    </cofactor>
</comment>
<dbReference type="Proteomes" id="UP001163846">
    <property type="component" value="Unassembled WGS sequence"/>
</dbReference>
<keyword evidence="1" id="KW-0239">DNA-directed DNA polymerase</keyword>
<keyword evidence="1" id="KW-0862">Zinc</keyword>
<dbReference type="InterPro" id="IPR029703">
    <property type="entry name" value="POL2"/>
</dbReference>
<keyword evidence="1" id="KW-0408">Iron</keyword>
<dbReference type="GO" id="GO:0003677">
    <property type="term" value="F:DNA binding"/>
    <property type="evidence" value="ECO:0007669"/>
    <property type="project" value="UniProtKB-KW"/>
</dbReference>
<dbReference type="Pfam" id="PF03104">
    <property type="entry name" value="DNA_pol_B_exo1"/>
    <property type="match status" value="1"/>
</dbReference>
<dbReference type="GO" id="GO:0008310">
    <property type="term" value="F:single-stranded DNA 3'-5' DNA exonuclease activity"/>
    <property type="evidence" value="ECO:0007669"/>
    <property type="project" value="TreeGrafter"/>
</dbReference>
<dbReference type="SUPFAM" id="SSF53098">
    <property type="entry name" value="Ribonuclease H-like"/>
    <property type="match status" value="2"/>
</dbReference>
<dbReference type="EC" id="2.7.7.7" evidence="1"/>
<evidence type="ECO:0000259" key="2">
    <source>
        <dbReference type="Pfam" id="PF03104"/>
    </source>
</evidence>
<sequence>MNTHLLIARETRTSLNDDQAFAEILGEAKAKVKERRKMPRDAKTMTLVKDAEWPAGKAAVDYYFIQDDGQMFKCTYQAAWRDSIEEWLNKKYEGLVCRIVHGRKEDLELPKHLMGHRRFHLQLCFRNVSDLLDVRWELLPLALANGANGDAVDANKDGTTLALPEMQHWTLEMALLTFENTTSPTIFEWLSKTAFESISGSRSALLRGQPAFRHIGERVKRADPVVMAYGSDTTDGSPTEVPRSRERSGYDMVDGQGYLITNREIVSENIEDFVYTPMKDYEGLFMIFDEPNEAETIKWFFSHIQDVKPTVMAAFNGDLIDFSPSTRAQRSTELTYAVATYYLYMKYVHLFIFSLCNIIPLNPDEVLRKGSGTLCETLLMVAAYRGHIIMPNRHEEEHGNFYDGHLLASETYVGGHAIEALEAGIFLRNISTDFKITPSAVHELIDDLDAALTFCIVEGSKYSLDRVTNYDEVCARGGAG</sequence>
<name>A0AA38PBU8_9AGAR</name>
<keyword evidence="1" id="KW-0863">Zinc-finger</keyword>
<dbReference type="InterPro" id="IPR012337">
    <property type="entry name" value="RNaseH-like_sf"/>
</dbReference>
<dbReference type="GO" id="GO:0006272">
    <property type="term" value="P:leading strand elongation"/>
    <property type="evidence" value="ECO:0007669"/>
    <property type="project" value="TreeGrafter"/>
</dbReference>
<dbReference type="GO" id="GO:0000278">
    <property type="term" value="P:mitotic cell cycle"/>
    <property type="evidence" value="ECO:0007669"/>
    <property type="project" value="TreeGrafter"/>
</dbReference>
<dbReference type="GO" id="GO:0006297">
    <property type="term" value="P:nucleotide-excision repair, DNA gap filling"/>
    <property type="evidence" value="ECO:0007669"/>
    <property type="project" value="TreeGrafter"/>
</dbReference>
<dbReference type="GO" id="GO:0045004">
    <property type="term" value="P:DNA replication proofreading"/>
    <property type="evidence" value="ECO:0007669"/>
    <property type="project" value="TreeGrafter"/>
</dbReference>
<organism evidence="3 4">
    <name type="scientific">Lentinula raphanica</name>
    <dbReference type="NCBI Taxonomy" id="153919"/>
    <lineage>
        <taxon>Eukaryota</taxon>
        <taxon>Fungi</taxon>
        <taxon>Dikarya</taxon>
        <taxon>Basidiomycota</taxon>
        <taxon>Agaricomycotina</taxon>
        <taxon>Agaricomycetes</taxon>
        <taxon>Agaricomycetidae</taxon>
        <taxon>Agaricales</taxon>
        <taxon>Marasmiineae</taxon>
        <taxon>Omphalotaceae</taxon>
        <taxon>Lentinula</taxon>
    </lineage>
</organism>
<reference evidence="3" key="1">
    <citation type="submission" date="2022-08" db="EMBL/GenBank/DDBJ databases">
        <authorList>
            <consortium name="DOE Joint Genome Institute"/>
            <person name="Min B."/>
            <person name="Riley R."/>
            <person name="Sierra-Patev S."/>
            <person name="Naranjo-Ortiz M."/>
            <person name="Looney B."/>
            <person name="Konkel Z."/>
            <person name="Slot J.C."/>
            <person name="Sakamoto Y."/>
            <person name="Steenwyk J.L."/>
            <person name="Rokas A."/>
            <person name="Carro J."/>
            <person name="Camarero S."/>
            <person name="Ferreira P."/>
            <person name="Molpeceres G."/>
            <person name="Ruiz-Duenas F.J."/>
            <person name="Serrano A."/>
            <person name="Henrissat B."/>
            <person name="Drula E."/>
            <person name="Hughes K.W."/>
            <person name="Mata J.L."/>
            <person name="Ishikawa N.K."/>
            <person name="Vargas-Isla R."/>
            <person name="Ushijima S."/>
            <person name="Smith C.A."/>
            <person name="Ahrendt S."/>
            <person name="Andreopoulos W."/>
            <person name="He G."/>
            <person name="Labutti K."/>
            <person name="Lipzen A."/>
            <person name="Ng V."/>
            <person name="Sandor L."/>
            <person name="Barry K."/>
            <person name="Martinez A.T."/>
            <person name="Xiao Y."/>
            <person name="Gibbons J.G."/>
            <person name="Terashima K."/>
            <person name="Hibbett D.S."/>
            <person name="Grigoriev I.V."/>
        </authorList>
    </citation>
    <scope>NUCLEOTIDE SEQUENCE</scope>
    <source>
        <strain evidence="3">TFB9207</strain>
    </source>
</reference>
<keyword evidence="1" id="KW-0539">Nucleus</keyword>
<keyword evidence="1" id="KW-0004">4Fe-4S</keyword>
<evidence type="ECO:0000313" key="4">
    <source>
        <dbReference type="Proteomes" id="UP001163846"/>
    </source>
</evidence>
<comment type="subcellular location">
    <subcellularLocation>
        <location evidence="1">Nucleus</location>
    </subcellularLocation>
</comment>
<dbReference type="InterPro" id="IPR006133">
    <property type="entry name" value="DNA-dir_DNA_pol_B_exonuc"/>
</dbReference>
<keyword evidence="1" id="KW-0411">Iron-sulfur</keyword>
<proteinExistence type="inferred from homology"/>
<keyword evidence="1" id="KW-0238">DNA-binding</keyword>
<dbReference type="GO" id="GO:0008622">
    <property type="term" value="C:epsilon DNA polymerase complex"/>
    <property type="evidence" value="ECO:0007669"/>
    <property type="project" value="InterPro"/>
</dbReference>
<protein>
    <recommendedName>
        <fullName evidence="1">DNA polymerase epsilon catalytic subunit</fullName>
        <ecNumber evidence="1">2.7.7.7</ecNumber>
    </recommendedName>
</protein>
<dbReference type="EMBL" id="MU806105">
    <property type="protein sequence ID" value="KAJ3839861.1"/>
    <property type="molecule type" value="Genomic_DNA"/>
</dbReference>
<dbReference type="GO" id="GO:0003887">
    <property type="term" value="F:DNA-directed DNA polymerase activity"/>
    <property type="evidence" value="ECO:0007669"/>
    <property type="project" value="UniProtKB-KW"/>
</dbReference>
<evidence type="ECO:0000256" key="1">
    <source>
        <dbReference type="RuleBase" id="RU365029"/>
    </source>
</evidence>
<dbReference type="GO" id="GO:0006287">
    <property type="term" value="P:base-excision repair, gap-filling"/>
    <property type="evidence" value="ECO:0007669"/>
    <property type="project" value="TreeGrafter"/>
</dbReference>
<keyword evidence="1" id="KW-0235">DNA replication</keyword>
<dbReference type="PANTHER" id="PTHR10670:SF0">
    <property type="entry name" value="DNA POLYMERASE EPSILON CATALYTIC SUBUNIT A"/>
    <property type="match status" value="1"/>
</dbReference>
<keyword evidence="1" id="KW-0479">Metal-binding</keyword>
<feature type="domain" description="DNA-directed DNA polymerase family B exonuclease" evidence="2">
    <location>
        <begin position="252"/>
        <end position="321"/>
    </location>
</feature>
<accession>A0AA38PBU8</accession>
<evidence type="ECO:0000313" key="3">
    <source>
        <dbReference type="EMBL" id="KAJ3839861.1"/>
    </source>
</evidence>
<comment type="similarity">
    <text evidence="1">Belongs to the DNA polymerase type-B family.</text>
</comment>
<comment type="function">
    <text evidence="1">DNA polymerase II participates in chromosomal DNA replication.</text>
</comment>
<keyword evidence="4" id="KW-1185">Reference proteome</keyword>